<dbReference type="PANTHER" id="PTHR43649">
    <property type="entry name" value="ARABINOSE-BINDING PROTEIN-RELATED"/>
    <property type="match status" value="1"/>
</dbReference>
<dbReference type="EMBL" id="BRLB01000010">
    <property type="protein sequence ID" value="GKX30591.1"/>
    <property type="molecule type" value="Genomic_DNA"/>
</dbReference>
<dbReference type="Gene3D" id="3.40.190.10">
    <property type="entry name" value="Periplasmic binding protein-like II"/>
    <property type="match status" value="1"/>
</dbReference>
<dbReference type="CDD" id="cd13585">
    <property type="entry name" value="PBP2_TMBP_like"/>
    <property type="match status" value="1"/>
</dbReference>
<dbReference type="Pfam" id="PF01547">
    <property type="entry name" value="SBP_bac_1"/>
    <property type="match status" value="1"/>
</dbReference>
<keyword evidence="3" id="KW-1185">Reference proteome</keyword>
<dbReference type="InterPro" id="IPR050490">
    <property type="entry name" value="Bact_solute-bd_prot1"/>
</dbReference>
<evidence type="ECO:0000313" key="3">
    <source>
        <dbReference type="Proteomes" id="UP001144256"/>
    </source>
</evidence>
<dbReference type="AlphaFoldDB" id="A0A9W5YDC5"/>
<evidence type="ECO:0000313" key="2">
    <source>
        <dbReference type="EMBL" id="GKX30591.1"/>
    </source>
</evidence>
<dbReference type="SUPFAM" id="SSF53850">
    <property type="entry name" value="Periplasmic binding protein-like II"/>
    <property type="match status" value="1"/>
</dbReference>
<name>A0A9W5YDC5_9FIRM</name>
<dbReference type="Proteomes" id="UP001144256">
    <property type="component" value="Unassembled WGS sequence"/>
</dbReference>
<feature type="signal peptide" evidence="1">
    <location>
        <begin position="1"/>
        <end position="22"/>
    </location>
</feature>
<dbReference type="PANTHER" id="PTHR43649:SF12">
    <property type="entry name" value="DIACETYLCHITOBIOSE BINDING PROTEIN DASA"/>
    <property type="match status" value="1"/>
</dbReference>
<proteinExistence type="predicted"/>
<evidence type="ECO:0000256" key="1">
    <source>
        <dbReference type="SAM" id="SignalP"/>
    </source>
</evidence>
<feature type="chain" id="PRO_5040995986" evidence="1">
    <location>
        <begin position="23"/>
        <end position="438"/>
    </location>
</feature>
<dbReference type="RefSeq" id="WP_281816905.1">
    <property type="nucleotide sequence ID" value="NZ_BRLB01000010.1"/>
</dbReference>
<gene>
    <name evidence="2" type="ORF">SH1V18_30710</name>
</gene>
<comment type="caution">
    <text evidence="2">The sequence shown here is derived from an EMBL/GenBank/DDBJ whole genome shotgun (WGS) entry which is preliminary data.</text>
</comment>
<reference evidence="2" key="1">
    <citation type="submission" date="2022-06" db="EMBL/GenBank/DDBJ databases">
        <title>Vallitalea longa sp. nov., an anaerobic bacterium isolated from marine sediment.</title>
        <authorList>
            <person name="Hirano S."/>
            <person name="Terahara T."/>
            <person name="Mori K."/>
            <person name="Hamada M."/>
            <person name="Matsumoto R."/>
            <person name="Kobayashi T."/>
        </authorList>
    </citation>
    <scope>NUCLEOTIDE SEQUENCE</scope>
    <source>
        <strain evidence="2">SH18-1</strain>
    </source>
</reference>
<sequence>MKKLTAIALVVLLLTSVFTGCASKKDENKDQQADGGDKKVTIRIMSSTITESPEGDIEQDIADEYMKLHPNVTIKYEGVPVNEIPKKITTLATNNSLPDAFFNPPQFIPVSYEMDILAPINELVDEEYMNGFTESSVKDNTINGDLAVFPWYSIPSAIVYRTDWLEETGKEEPTNWEEFLDVAKAMTKDSDGDGNIDRWGFSMVGTRNGSGEARFMTIARNFGVDDVYLNGDKWETGLTTDNLKNALKYFTDLHNEYGVVPPGPTETGYPEAANYFATGKTGMMLTGSNAIGLITSQNPELADKIGSFMVPAGERQVNYIISEGYSITDTSENKDVVVDYLKFMVDKKNSLTFSKATGRLPIRTESSSDEFFQQATFRGFIQALDKPYSQAQFPRYTEVLDIIGEAYTVIMANKVDMDDVMKNIEEKMTEVLDEVNNQ</sequence>
<accession>A0A9W5YDC5</accession>
<protein>
    <submittedName>
        <fullName evidence="2">Sugar ABC transporter substrate-binding protein</fullName>
    </submittedName>
</protein>
<dbReference type="InterPro" id="IPR006059">
    <property type="entry name" value="SBP"/>
</dbReference>
<keyword evidence="1" id="KW-0732">Signal</keyword>
<organism evidence="2 3">
    <name type="scientific">Vallitalea longa</name>
    <dbReference type="NCBI Taxonomy" id="2936439"/>
    <lineage>
        <taxon>Bacteria</taxon>
        <taxon>Bacillati</taxon>
        <taxon>Bacillota</taxon>
        <taxon>Clostridia</taxon>
        <taxon>Lachnospirales</taxon>
        <taxon>Vallitaleaceae</taxon>
        <taxon>Vallitalea</taxon>
    </lineage>
</organism>
<dbReference type="PROSITE" id="PS51257">
    <property type="entry name" value="PROKAR_LIPOPROTEIN"/>
    <property type="match status" value="1"/>
</dbReference>